<accession>A0A2X0WTH0</accession>
<organism evidence="1 2">
    <name type="scientific">Anaerobiospirillum thomasii</name>
    <dbReference type="NCBI Taxonomy" id="179995"/>
    <lineage>
        <taxon>Bacteria</taxon>
        <taxon>Pseudomonadati</taxon>
        <taxon>Pseudomonadota</taxon>
        <taxon>Gammaproteobacteria</taxon>
        <taxon>Aeromonadales</taxon>
        <taxon>Succinivibrionaceae</taxon>
        <taxon>Anaerobiospirillum</taxon>
    </lineage>
</organism>
<keyword evidence="2" id="KW-1185">Reference proteome</keyword>
<reference evidence="1 2" key="1">
    <citation type="submission" date="2018-06" db="EMBL/GenBank/DDBJ databases">
        <authorList>
            <consortium name="Pathogen Informatics"/>
            <person name="Doyle S."/>
        </authorList>
    </citation>
    <scope>NUCLEOTIDE SEQUENCE [LARGE SCALE GENOMIC DNA]</scope>
    <source>
        <strain evidence="1 2">NCTC13093</strain>
    </source>
</reference>
<evidence type="ECO:0000313" key="1">
    <source>
        <dbReference type="EMBL" id="SPT68751.1"/>
    </source>
</evidence>
<sequence>MDVATVFKMTGLSKNLERFDCKAYSEQRCKKKRSSRQLDQFNLKVAVYLNCAFNLSQA</sequence>
<evidence type="ECO:0000313" key="2">
    <source>
        <dbReference type="Proteomes" id="UP000250086"/>
    </source>
</evidence>
<proteinExistence type="predicted"/>
<protein>
    <submittedName>
        <fullName evidence="1">Uncharacterized protein</fullName>
    </submittedName>
</protein>
<gene>
    <name evidence="1" type="ORF">NCTC13093_00085</name>
</gene>
<dbReference type="Proteomes" id="UP000250086">
    <property type="component" value="Unassembled WGS sequence"/>
</dbReference>
<dbReference type="EMBL" id="UAPV01000001">
    <property type="protein sequence ID" value="SPT68751.1"/>
    <property type="molecule type" value="Genomic_DNA"/>
</dbReference>
<dbReference type="AlphaFoldDB" id="A0A2X0WTH0"/>
<name>A0A2X0WTH0_9GAMM</name>